<sequence>MTTTPNGPGGPVDGGAFADPGRRYRLDSRIATGGMGEVWRGTDTTLGRTVAVKLLKHEFADDAGFRTRFESEARNAAALHHPGVAAVFDFGDALDEHAGHRPYLVMELVDGQPLSALLRAGEQMPPEQARRLLGQTADAVAAAHAAGIVHRDIKPANLLVTRDGTVKITDFGIARAAEGVALTQTGQVMGTPQYLSPEQAEGRAATAASDVYSLGVVLFECLAGRRPYVAESPVATALAHIREPIPPLPPDVPSGLAAVTRRALAKDPAERYPDAAAFAAALRDPAAVGAVPPVAAAAAAAPATAVLTGVVPHAAAAEPTQATPARKRRLSPWLLAIPLLLLLGIVVWAIAAGNGDDEPTATDQPTTAETPQQGSTQPSEQPSEQPSKTSEAPQTVTVNPDDYIGRKVKDVERELKDLGLVVTTQEVENTEGGEKDTVTSVDPNGELQEGDSVTVSYLGKPAPPPPPTDGNTGNANNGNGNGNGNS</sequence>
<comment type="catalytic activity">
    <reaction evidence="9">
        <text>L-seryl-[protein] + ATP = O-phospho-L-seryl-[protein] + ADP + H(+)</text>
        <dbReference type="Rhea" id="RHEA:17989"/>
        <dbReference type="Rhea" id="RHEA-COMP:9863"/>
        <dbReference type="Rhea" id="RHEA-COMP:11604"/>
        <dbReference type="ChEBI" id="CHEBI:15378"/>
        <dbReference type="ChEBI" id="CHEBI:29999"/>
        <dbReference type="ChEBI" id="CHEBI:30616"/>
        <dbReference type="ChEBI" id="CHEBI:83421"/>
        <dbReference type="ChEBI" id="CHEBI:456216"/>
        <dbReference type="EC" id="2.7.11.1"/>
    </reaction>
</comment>
<evidence type="ECO:0000256" key="4">
    <source>
        <dbReference type="ARBA" id="ARBA00022737"/>
    </source>
</evidence>
<dbReference type="InterPro" id="IPR000719">
    <property type="entry name" value="Prot_kinase_dom"/>
</dbReference>
<dbReference type="CDD" id="cd14014">
    <property type="entry name" value="STKc_PknB_like"/>
    <property type="match status" value="1"/>
</dbReference>
<dbReference type="InterPro" id="IPR008271">
    <property type="entry name" value="Ser/Thr_kinase_AS"/>
</dbReference>
<dbReference type="SUPFAM" id="SSF56112">
    <property type="entry name" value="Protein kinase-like (PK-like)"/>
    <property type="match status" value="1"/>
</dbReference>
<dbReference type="Pfam" id="PF03793">
    <property type="entry name" value="PASTA"/>
    <property type="match status" value="1"/>
</dbReference>
<keyword evidence="6 14" id="KW-0418">Kinase</keyword>
<keyword evidence="3" id="KW-0808">Transferase</keyword>
<feature type="compositionally biased region" description="Low complexity" evidence="10">
    <location>
        <begin position="469"/>
        <end position="478"/>
    </location>
</feature>
<dbReference type="Gene3D" id="3.30.10.20">
    <property type="match status" value="1"/>
</dbReference>
<organism evidence="14 15">
    <name type="scientific">Nocardioides guangzhouensis</name>
    <dbReference type="NCBI Taxonomy" id="2497878"/>
    <lineage>
        <taxon>Bacteria</taxon>
        <taxon>Bacillati</taxon>
        <taxon>Actinomycetota</taxon>
        <taxon>Actinomycetes</taxon>
        <taxon>Propionibacteriales</taxon>
        <taxon>Nocardioidaceae</taxon>
        <taxon>Nocardioides</taxon>
    </lineage>
</organism>
<protein>
    <recommendedName>
        <fullName evidence="1">non-specific serine/threonine protein kinase</fullName>
        <ecNumber evidence="1">2.7.11.1</ecNumber>
    </recommendedName>
</protein>
<dbReference type="PROSITE" id="PS00108">
    <property type="entry name" value="PROTEIN_KINASE_ST"/>
    <property type="match status" value="1"/>
</dbReference>
<evidence type="ECO:0000256" key="6">
    <source>
        <dbReference type="ARBA" id="ARBA00022777"/>
    </source>
</evidence>
<keyword evidence="11" id="KW-1133">Transmembrane helix</keyword>
<evidence type="ECO:0000313" key="14">
    <source>
        <dbReference type="EMBL" id="RYP82558.1"/>
    </source>
</evidence>
<comment type="caution">
    <text evidence="14">The sequence shown here is derived from an EMBL/GenBank/DDBJ whole genome shotgun (WGS) entry which is preliminary data.</text>
</comment>
<reference evidence="14 15" key="1">
    <citation type="submission" date="2019-01" db="EMBL/GenBank/DDBJ databases">
        <title>Nocardioides guangzhouensis sp. nov., an actinobacterium isolated from soil.</title>
        <authorList>
            <person name="Fu Y."/>
            <person name="Cai Y."/>
            <person name="Lin Z."/>
            <person name="Chen P."/>
        </authorList>
    </citation>
    <scope>NUCLEOTIDE SEQUENCE [LARGE SCALE GENOMIC DNA]</scope>
    <source>
        <strain evidence="14 15">130</strain>
    </source>
</reference>
<keyword evidence="5" id="KW-0547">Nucleotide-binding</keyword>
<feature type="domain" description="Protein kinase" evidence="12">
    <location>
        <begin position="24"/>
        <end position="287"/>
    </location>
</feature>
<evidence type="ECO:0000313" key="15">
    <source>
        <dbReference type="Proteomes" id="UP000295198"/>
    </source>
</evidence>
<dbReference type="RefSeq" id="WP_134720527.1">
    <property type="nucleotide sequence ID" value="NZ_SDKM01000045.1"/>
</dbReference>
<dbReference type="GO" id="GO:0005524">
    <property type="term" value="F:ATP binding"/>
    <property type="evidence" value="ECO:0007669"/>
    <property type="project" value="UniProtKB-KW"/>
</dbReference>
<evidence type="ECO:0000256" key="7">
    <source>
        <dbReference type="ARBA" id="ARBA00022840"/>
    </source>
</evidence>
<evidence type="ECO:0000256" key="11">
    <source>
        <dbReference type="SAM" id="Phobius"/>
    </source>
</evidence>
<keyword evidence="2 14" id="KW-0723">Serine/threonine-protein kinase</keyword>
<dbReference type="CDD" id="cd06577">
    <property type="entry name" value="PASTA_pknB"/>
    <property type="match status" value="1"/>
</dbReference>
<dbReference type="InterPro" id="IPR005543">
    <property type="entry name" value="PASTA_dom"/>
</dbReference>
<keyword evidence="15" id="KW-1185">Reference proteome</keyword>
<dbReference type="GO" id="GO:0004674">
    <property type="term" value="F:protein serine/threonine kinase activity"/>
    <property type="evidence" value="ECO:0007669"/>
    <property type="project" value="UniProtKB-KW"/>
</dbReference>
<keyword evidence="7" id="KW-0067">ATP-binding</keyword>
<feature type="region of interest" description="Disordered" evidence="10">
    <location>
        <begin position="356"/>
        <end position="405"/>
    </location>
</feature>
<keyword evidence="4" id="KW-0677">Repeat</keyword>
<dbReference type="GO" id="GO:0045717">
    <property type="term" value="P:negative regulation of fatty acid biosynthetic process"/>
    <property type="evidence" value="ECO:0007669"/>
    <property type="project" value="UniProtKB-ARBA"/>
</dbReference>
<evidence type="ECO:0000256" key="9">
    <source>
        <dbReference type="ARBA" id="ARBA00048679"/>
    </source>
</evidence>
<feature type="domain" description="PASTA" evidence="13">
    <location>
        <begin position="399"/>
        <end position="459"/>
    </location>
</feature>
<dbReference type="PANTHER" id="PTHR43289:SF6">
    <property type="entry name" value="SERINE_THREONINE-PROTEIN KINASE NEKL-3"/>
    <property type="match status" value="1"/>
</dbReference>
<dbReference type="Gene3D" id="3.30.200.20">
    <property type="entry name" value="Phosphorylase Kinase, domain 1"/>
    <property type="match status" value="1"/>
</dbReference>
<keyword evidence="11" id="KW-0472">Membrane</keyword>
<dbReference type="PANTHER" id="PTHR43289">
    <property type="entry name" value="MITOGEN-ACTIVATED PROTEIN KINASE KINASE KINASE 20-RELATED"/>
    <property type="match status" value="1"/>
</dbReference>
<keyword evidence="11" id="KW-0812">Transmembrane</keyword>
<dbReference type="InterPro" id="IPR011009">
    <property type="entry name" value="Kinase-like_dom_sf"/>
</dbReference>
<dbReference type="FunFam" id="3.30.200.20:FF:000035">
    <property type="entry name" value="Serine/threonine protein kinase Stk1"/>
    <property type="match status" value="1"/>
</dbReference>
<proteinExistence type="predicted"/>
<dbReference type="FunFam" id="1.10.510.10:FF:000021">
    <property type="entry name" value="Serine/threonine protein kinase"/>
    <property type="match status" value="1"/>
</dbReference>
<gene>
    <name evidence="14" type="ORF">EKO23_21470</name>
</gene>
<name>A0A4Q4Z550_9ACTN</name>
<dbReference type="PROSITE" id="PS51178">
    <property type="entry name" value="PASTA"/>
    <property type="match status" value="1"/>
</dbReference>
<dbReference type="Pfam" id="PF00069">
    <property type="entry name" value="Pkinase"/>
    <property type="match status" value="1"/>
</dbReference>
<feature type="transmembrane region" description="Helical" evidence="11">
    <location>
        <begin position="333"/>
        <end position="351"/>
    </location>
</feature>
<evidence type="ECO:0000256" key="5">
    <source>
        <dbReference type="ARBA" id="ARBA00022741"/>
    </source>
</evidence>
<dbReference type="OrthoDB" id="9769043at2"/>
<evidence type="ECO:0000256" key="8">
    <source>
        <dbReference type="ARBA" id="ARBA00047899"/>
    </source>
</evidence>
<dbReference type="EC" id="2.7.11.1" evidence="1"/>
<accession>A0A4Q4Z550</accession>
<evidence type="ECO:0000259" key="13">
    <source>
        <dbReference type="PROSITE" id="PS51178"/>
    </source>
</evidence>
<dbReference type="AlphaFoldDB" id="A0A4Q4Z550"/>
<dbReference type="PROSITE" id="PS50011">
    <property type="entry name" value="PROTEIN_KINASE_DOM"/>
    <property type="match status" value="1"/>
</dbReference>
<evidence type="ECO:0000256" key="2">
    <source>
        <dbReference type="ARBA" id="ARBA00022527"/>
    </source>
</evidence>
<feature type="region of interest" description="Disordered" evidence="10">
    <location>
        <begin position="424"/>
        <end position="486"/>
    </location>
</feature>
<dbReference type="Gene3D" id="1.10.510.10">
    <property type="entry name" value="Transferase(Phosphotransferase) domain 1"/>
    <property type="match status" value="1"/>
</dbReference>
<dbReference type="SMART" id="SM00220">
    <property type="entry name" value="S_TKc"/>
    <property type="match status" value="1"/>
</dbReference>
<dbReference type="Proteomes" id="UP000295198">
    <property type="component" value="Unassembled WGS sequence"/>
</dbReference>
<comment type="catalytic activity">
    <reaction evidence="8">
        <text>L-threonyl-[protein] + ATP = O-phospho-L-threonyl-[protein] + ADP + H(+)</text>
        <dbReference type="Rhea" id="RHEA:46608"/>
        <dbReference type="Rhea" id="RHEA-COMP:11060"/>
        <dbReference type="Rhea" id="RHEA-COMP:11605"/>
        <dbReference type="ChEBI" id="CHEBI:15378"/>
        <dbReference type="ChEBI" id="CHEBI:30013"/>
        <dbReference type="ChEBI" id="CHEBI:30616"/>
        <dbReference type="ChEBI" id="CHEBI:61977"/>
        <dbReference type="ChEBI" id="CHEBI:456216"/>
        <dbReference type="EC" id="2.7.11.1"/>
    </reaction>
</comment>
<dbReference type="EMBL" id="SDKM01000045">
    <property type="protein sequence ID" value="RYP82558.1"/>
    <property type="molecule type" value="Genomic_DNA"/>
</dbReference>
<evidence type="ECO:0000259" key="12">
    <source>
        <dbReference type="PROSITE" id="PS50011"/>
    </source>
</evidence>
<evidence type="ECO:0000256" key="3">
    <source>
        <dbReference type="ARBA" id="ARBA00022679"/>
    </source>
</evidence>
<evidence type="ECO:0000256" key="1">
    <source>
        <dbReference type="ARBA" id="ARBA00012513"/>
    </source>
</evidence>
<feature type="compositionally biased region" description="Polar residues" evidence="10">
    <location>
        <begin position="361"/>
        <end position="398"/>
    </location>
</feature>
<evidence type="ECO:0000256" key="10">
    <source>
        <dbReference type="SAM" id="MobiDB-lite"/>
    </source>
</evidence>